<dbReference type="NCBIfam" id="NF033158">
    <property type="entry name" value="Myrrcad"/>
    <property type="match status" value="1"/>
</dbReference>
<dbReference type="AlphaFoldDB" id="A0AB38GEJ0"/>
<dbReference type="RefSeq" id="WP_020862937.1">
    <property type="nucleotide sequence ID" value="NZ_CP012387.1"/>
</dbReference>
<feature type="transmembrane region" description="Helical" evidence="2">
    <location>
        <begin position="358"/>
        <end position="382"/>
    </location>
</feature>
<dbReference type="EMBL" id="LS483515">
    <property type="protein sequence ID" value="SRX71986.1"/>
    <property type="molecule type" value="Genomic_DNA"/>
</dbReference>
<accession>A0AB38GEJ0</accession>
<feature type="compositionally biased region" description="Low complexity" evidence="1">
    <location>
        <begin position="256"/>
        <end position="268"/>
    </location>
</feature>
<dbReference type="Pfam" id="PF03382">
    <property type="entry name" value="DUF285"/>
    <property type="match status" value="1"/>
</dbReference>
<evidence type="ECO:0000256" key="1">
    <source>
        <dbReference type="SAM" id="MobiDB-lite"/>
    </source>
</evidence>
<sequence>MKKLLTLLTSCSFGFLITTSIILVNKNNGENNIISYNAQTNTKQHVVTGSGLNRKITKIGYYKKNGKTIISQIPPTVSTIAADLPPEITSLEYAFTGNNQYVKWETKWNTSNIEDMSYVFYNTNYINDPSIAEWDVSKVKTMEGMFGKSRSFNQDLSKWDVSNVKNFKGMFSEATDFNNKEKHLNWDDKLKNATNMESMFKNASSFTHDLSGWKLTNYANNKDFGLDDKKQPKWVSKPVEAPTPNIQPRSEDESNITIPGPTVTTPIIKPDNTPSLPDPMINAPNNENESSIINQPIEEPKLPIEKSESPESKNEITEVEDTLKIDSENSIDRTNNNTNKFPLIKPNTVISKSKSNNALVITGAVLGTFIILGIGAGVGYYYRKNLKNFYLKSTDKIKPVYLKSKNDLKSFYNKIKDKISKK</sequence>
<name>A0AB38GEJ0_MYCMC</name>
<keyword evidence="2" id="KW-0472">Membrane</keyword>
<dbReference type="Proteomes" id="UP000290347">
    <property type="component" value="Chromosome"/>
</dbReference>
<evidence type="ECO:0000313" key="3">
    <source>
        <dbReference type="EMBL" id="SRX71986.1"/>
    </source>
</evidence>
<reference evidence="3 4" key="1">
    <citation type="submission" date="2018-05" db="EMBL/GenBank/DDBJ databases">
        <authorList>
            <person name="Falquet L."/>
            <person name="Falquet L."/>
        </authorList>
    </citation>
    <scope>NUCLEOTIDE SEQUENCE [LARGE SCALE GENOMIC DNA]</scope>
    <source>
        <strain evidence="3 4">GM12</strain>
    </source>
</reference>
<evidence type="ECO:0000313" key="4">
    <source>
        <dbReference type="Proteomes" id="UP000290347"/>
    </source>
</evidence>
<gene>
    <name evidence="3" type="ORF">MMC68T_00715</name>
</gene>
<protein>
    <submittedName>
        <fullName evidence="3">BspA family leucine-rich repeat surface protein</fullName>
    </submittedName>
</protein>
<organism evidence="3 4">
    <name type="scientific">Mycoplasma mycoides subsp. capri</name>
    <dbReference type="NCBI Taxonomy" id="40477"/>
    <lineage>
        <taxon>Bacteria</taxon>
        <taxon>Bacillati</taxon>
        <taxon>Mycoplasmatota</taxon>
        <taxon>Mollicutes</taxon>
        <taxon>Mycoplasmataceae</taxon>
        <taxon>Mycoplasma</taxon>
    </lineage>
</organism>
<evidence type="ECO:0000256" key="2">
    <source>
        <dbReference type="SAM" id="Phobius"/>
    </source>
</evidence>
<proteinExistence type="predicted"/>
<keyword evidence="2" id="KW-1133">Transmembrane helix</keyword>
<dbReference type="InterPro" id="IPR005046">
    <property type="entry name" value="DUF285"/>
</dbReference>
<keyword evidence="2" id="KW-0812">Transmembrane</keyword>
<feature type="region of interest" description="Disordered" evidence="1">
    <location>
        <begin position="238"/>
        <end position="268"/>
    </location>
</feature>